<proteinExistence type="predicted"/>
<dbReference type="PANTHER" id="PTHR10283:SF82">
    <property type="entry name" value="SOLUTE CARRIER FAMILY 13 MEMBER 2"/>
    <property type="match status" value="1"/>
</dbReference>
<dbReference type="KEGG" id="bbae:FRD01_10250"/>
<feature type="transmembrane region" description="Helical" evidence="6">
    <location>
        <begin position="446"/>
        <end position="466"/>
    </location>
</feature>
<evidence type="ECO:0000256" key="6">
    <source>
        <dbReference type="SAM" id="Phobius"/>
    </source>
</evidence>
<feature type="transmembrane region" description="Helical" evidence="6">
    <location>
        <begin position="267"/>
        <end position="285"/>
    </location>
</feature>
<protein>
    <submittedName>
        <fullName evidence="7">SLC13/DASS family transporter</fullName>
    </submittedName>
</protein>
<name>A0A5B8XU83_9DELT</name>
<feature type="transmembrane region" description="Helical" evidence="6">
    <location>
        <begin position="211"/>
        <end position="233"/>
    </location>
</feature>
<keyword evidence="5 6" id="KW-0472">Membrane</keyword>
<dbReference type="NCBIfam" id="TIGR00785">
    <property type="entry name" value="dass"/>
    <property type="match status" value="1"/>
</dbReference>
<feature type="transmembrane region" description="Helical" evidence="6">
    <location>
        <begin position="125"/>
        <end position="158"/>
    </location>
</feature>
<evidence type="ECO:0000256" key="5">
    <source>
        <dbReference type="ARBA" id="ARBA00023136"/>
    </source>
</evidence>
<feature type="transmembrane region" description="Helical" evidence="6">
    <location>
        <begin position="409"/>
        <end position="434"/>
    </location>
</feature>
<feature type="transmembrane region" description="Helical" evidence="6">
    <location>
        <begin position="38"/>
        <end position="71"/>
    </location>
</feature>
<dbReference type="AlphaFoldDB" id="A0A5B8XU83"/>
<feature type="transmembrane region" description="Helical" evidence="6">
    <location>
        <begin position="291"/>
        <end position="309"/>
    </location>
</feature>
<dbReference type="RefSeq" id="WP_146959305.1">
    <property type="nucleotide sequence ID" value="NZ_CP042467.1"/>
</dbReference>
<dbReference type="PROSITE" id="PS01271">
    <property type="entry name" value="NA_SULFATE"/>
    <property type="match status" value="1"/>
</dbReference>
<dbReference type="PANTHER" id="PTHR10283">
    <property type="entry name" value="SOLUTE CARRIER FAMILY 13 MEMBER"/>
    <property type="match status" value="1"/>
</dbReference>
<dbReference type="InterPro" id="IPR001898">
    <property type="entry name" value="SLC13A/DASS"/>
</dbReference>
<evidence type="ECO:0000256" key="3">
    <source>
        <dbReference type="ARBA" id="ARBA00022692"/>
    </source>
</evidence>
<dbReference type="Proteomes" id="UP000321595">
    <property type="component" value="Chromosome"/>
</dbReference>
<reference evidence="7 8" key="1">
    <citation type="submission" date="2019-08" db="EMBL/GenBank/DDBJ databases">
        <authorList>
            <person name="Liang Q."/>
        </authorList>
    </citation>
    <scope>NUCLEOTIDE SEQUENCE [LARGE SCALE GENOMIC DNA]</scope>
    <source>
        <strain evidence="7 8">V1718</strain>
    </source>
</reference>
<dbReference type="EMBL" id="CP042467">
    <property type="protein sequence ID" value="QED27613.1"/>
    <property type="molecule type" value="Genomic_DNA"/>
</dbReference>
<evidence type="ECO:0000256" key="1">
    <source>
        <dbReference type="ARBA" id="ARBA00004141"/>
    </source>
</evidence>
<dbReference type="GO" id="GO:0015141">
    <property type="term" value="F:succinate transmembrane transporter activity"/>
    <property type="evidence" value="ECO:0007669"/>
    <property type="project" value="UniProtKB-ARBA"/>
</dbReference>
<evidence type="ECO:0000313" key="7">
    <source>
        <dbReference type="EMBL" id="QED27613.1"/>
    </source>
</evidence>
<keyword evidence="2" id="KW-0813">Transport</keyword>
<evidence type="ECO:0000256" key="2">
    <source>
        <dbReference type="ARBA" id="ARBA00022448"/>
    </source>
</evidence>
<accession>A0A5B8XU83</accession>
<evidence type="ECO:0000256" key="4">
    <source>
        <dbReference type="ARBA" id="ARBA00022989"/>
    </source>
</evidence>
<dbReference type="GO" id="GO:0005886">
    <property type="term" value="C:plasma membrane"/>
    <property type="evidence" value="ECO:0007669"/>
    <property type="project" value="TreeGrafter"/>
</dbReference>
<dbReference type="Pfam" id="PF00939">
    <property type="entry name" value="Na_sulph_symp"/>
    <property type="match status" value="1"/>
</dbReference>
<feature type="transmembrane region" description="Helical" evidence="6">
    <location>
        <begin position="321"/>
        <end position="342"/>
    </location>
</feature>
<feature type="transmembrane region" description="Helical" evidence="6">
    <location>
        <begin position="170"/>
        <end position="191"/>
    </location>
</feature>
<keyword evidence="8" id="KW-1185">Reference proteome</keyword>
<organism evidence="7 8">
    <name type="scientific">Microvenator marinus</name>
    <dbReference type="NCBI Taxonomy" id="2600177"/>
    <lineage>
        <taxon>Bacteria</taxon>
        <taxon>Deltaproteobacteria</taxon>
        <taxon>Bradymonadales</taxon>
        <taxon>Microvenatoraceae</taxon>
        <taxon>Microvenator</taxon>
    </lineage>
</organism>
<keyword evidence="3 6" id="KW-0812">Transmembrane</keyword>
<comment type="subcellular location">
    <subcellularLocation>
        <location evidence="1">Membrane</location>
        <topology evidence="1">Multi-pass membrane protein</topology>
    </subcellularLocation>
</comment>
<feature type="transmembrane region" description="Helical" evidence="6">
    <location>
        <begin position="83"/>
        <end position="105"/>
    </location>
</feature>
<gene>
    <name evidence="7" type="ORF">FRD01_10250</name>
</gene>
<feature type="transmembrane region" description="Helical" evidence="6">
    <location>
        <begin position="354"/>
        <end position="377"/>
    </location>
</feature>
<sequence>MKKPATIGLLLGPVAFLLVWYLLPDAYGATPFGNQGKLSAAIAVWMAIWWLSEAVPIAATALLPLAAFPVLGVASIQETAAPYANDVIFLFLGGFVLSIAMQRWNLHKRIALFTLRLFGVAPRRMVLGFMVVTAVLSMWVSNTATAVMMMPIALSVLVMLKASENRSLELALLLGIAYAASIGGVGTIIGTPPNVFLVSYLETSQGIQVSFVEWMLVGIPFVALMLPLTWLLLTRVLFKVSSAPIPGAKEAMQSEYEGLGRMTRAELSVMVVFFGTALLWIFRPLLGVEGLSDSGIAVASALVLFALPADKDRRIMDWESMMQVPWGILLLFGGGLSLARAIEVNKVGEFLGYQATLLADVPLIVLIIIITASVVFLTELTSNTATTATLLPVLSGVAIGAAIDPMMLLVPTAIAASCAFMMPVATPPNAVVFGSGRVSIQEMSKAGVYLNFVAIAMIVLVVYLLVPRVLS</sequence>
<evidence type="ECO:0000313" key="8">
    <source>
        <dbReference type="Proteomes" id="UP000321595"/>
    </source>
</evidence>
<dbReference type="OrthoDB" id="9766267at2"/>
<keyword evidence="4 6" id="KW-1133">Transmembrane helix</keyword>
<feature type="transmembrane region" description="Helical" evidence="6">
    <location>
        <begin position="384"/>
        <end position="403"/>
    </location>
</feature>
<dbReference type="InterPro" id="IPR031312">
    <property type="entry name" value="Na/sul_symport_CS"/>
</dbReference>